<reference evidence="2" key="1">
    <citation type="submission" date="2022-11" db="UniProtKB">
        <authorList>
            <consortium name="WormBaseParasite"/>
        </authorList>
    </citation>
    <scope>IDENTIFICATION</scope>
</reference>
<protein>
    <submittedName>
        <fullName evidence="2">F-box domain-containing protein</fullName>
    </submittedName>
</protein>
<accession>A0A915D3A7</accession>
<sequence>MGNANSSNQLPAEVIYEMFQFVETKLSVKLLSISRTLYNIGRSPHHLRRIQLLKANRRSRVNHRWDDGSVQTIIQSLPERQLSLEFFQRAIEIQKRREAKKWEFRQGKAAIDQEKIDILLRAIALEEEEEEFDKESAEEMNELCTEYETI</sequence>
<evidence type="ECO:0000313" key="2">
    <source>
        <dbReference type="WBParaSite" id="jg15111"/>
    </source>
</evidence>
<keyword evidence="1" id="KW-1185">Reference proteome</keyword>
<organism evidence="1 2">
    <name type="scientific">Ditylenchus dipsaci</name>
    <dbReference type="NCBI Taxonomy" id="166011"/>
    <lineage>
        <taxon>Eukaryota</taxon>
        <taxon>Metazoa</taxon>
        <taxon>Ecdysozoa</taxon>
        <taxon>Nematoda</taxon>
        <taxon>Chromadorea</taxon>
        <taxon>Rhabditida</taxon>
        <taxon>Tylenchina</taxon>
        <taxon>Tylenchomorpha</taxon>
        <taxon>Sphaerularioidea</taxon>
        <taxon>Anguinidae</taxon>
        <taxon>Anguininae</taxon>
        <taxon>Ditylenchus</taxon>
    </lineage>
</organism>
<dbReference type="Proteomes" id="UP000887574">
    <property type="component" value="Unplaced"/>
</dbReference>
<name>A0A915D3A7_9BILA</name>
<proteinExistence type="predicted"/>
<dbReference type="AlphaFoldDB" id="A0A915D3A7"/>
<dbReference type="WBParaSite" id="jg15111">
    <property type="protein sequence ID" value="jg15111"/>
    <property type="gene ID" value="jg15111"/>
</dbReference>
<evidence type="ECO:0000313" key="1">
    <source>
        <dbReference type="Proteomes" id="UP000887574"/>
    </source>
</evidence>